<organism evidence="1 2">
    <name type="scientific">Clitoria ternatea</name>
    <name type="common">Butterfly pea</name>
    <dbReference type="NCBI Taxonomy" id="43366"/>
    <lineage>
        <taxon>Eukaryota</taxon>
        <taxon>Viridiplantae</taxon>
        <taxon>Streptophyta</taxon>
        <taxon>Embryophyta</taxon>
        <taxon>Tracheophyta</taxon>
        <taxon>Spermatophyta</taxon>
        <taxon>Magnoliopsida</taxon>
        <taxon>eudicotyledons</taxon>
        <taxon>Gunneridae</taxon>
        <taxon>Pentapetalae</taxon>
        <taxon>rosids</taxon>
        <taxon>fabids</taxon>
        <taxon>Fabales</taxon>
        <taxon>Fabaceae</taxon>
        <taxon>Papilionoideae</taxon>
        <taxon>50 kb inversion clade</taxon>
        <taxon>NPAAA clade</taxon>
        <taxon>indigoferoid/millettioid clade</taxon>
        <taxon>Phaseoleae</taxon>
        <taxon>Clitoria</taxon>
    </lineage>
</organism>
<name>A0AAN9KH13_CLITE</name>
<protein>
    <submittedName>
        <fullName evidence="1">Uncharacterized protein</fullName>
    </submittedName>
</protein>
<dbReference type="Proteomes" id="UP001359559">
    <property type="component" value="Unassembled WGS sequence"/>
</dbReference>
<dbReference type="EMBL" id="JAYKXN010000001">
    <property type="protein sequence ID" value="KAK7317277.1"/>
    <property type="molecule type" value="Genomic_DNA"/>
</dbReference>
<reference evidence="1 2" key="1">
    <citation type="submission" date="2024-01" db="EMBL/GenBank/DDBJ databases">
        <title>The genomes of 5 underutilized Papilionoideae crops provide insights into root nodulation and disease resistance.</title>
        <authorList>
            <person name="Yuan L."/>
        </authorList>
    </citation>
    <scope>NUCLEOTIDE SEQUENCE [LARGE SCALE GENOMIC DNA]</scope>
    <source>
        <strain evidence="1">LY-2023</strain>
        <tissue evidence="1">Leaf</tissue>
    </source>
</reference>
<evidence type="ECO:0000313" key="1">
    <source>
        <dbReference type="EMBL" id="KAK7317277.1"/>
    </source>
</evidence>
<dbReference type="AlphaFoldDB" id="A0AAN9KH13"/>
<gene>
    <name evidence="1" type="ORF">RJT34_01359</name>
</gene>
<proteinExistence type="predicted"/>
<sequence>MESLRRPLWVNPNWSKGTIGRSSFRISEIHTSLSATDVTISDGSLIVKLISKFDPQTKPLILAQTTWRRRCWRWRRRGRCWRGFEARPMMAKDKIANDTFKNILAANCKIRKDQNKSNRVIKKFVALTGGIVSYHYAMEGDSSANFERWVTVEKEVIIGIWVEWACRLWWKFEEENRH</sequence>
<accession>A0AAN9KH13</accession>
<evidence type="ECO:0000313" key="2">
    <source>
        <dbReference type="Proteomes" id="UP001359559"/>
    </source>
</evidence>
<keyword evidence="2" id="KW-1185">Reference proteome</keyword>
<comment type="caution">
    <text evidence="1">The sequence shown here is derived from an EMBL/GenBank/DDBJ whole genome shotgun (WGS) entry which is preliminary data.</text>
</comment>